<keyword evidence="2" id="KW-1185">Reference proteome</keyword>
<dbReference type="Proteomes" id="UP001321760">
    <property type="component" value="Unassembled WGS sequence"/>
</dbReference>
<reference evidence="1" key="1">
    <citation type="journal article" date="2023" name="Mol. Phylogenet. Evol.">
        <title>Genome-scale phylogeny and comparative genomics of the fungal order Sordariales.</title>
        <authorList>
            <person name="Hensen N."/>
            <person name="Bonometti L."/>
            <person name="Westerberg I."/>
            <person name="Brannstrom I.O."/>
            <person name="Guillou S."/>
            <person name="Cros-Aarteil S."/>
            <person name="Calhoun S."/>
            <person name="Haridas S."/>
            <person name="Kuo A."/>
            <person name="Mondo S."/>
            <person name="Pangilinan J."/>
            <person name="Riley R."/>
            <person name="LaButti K."/>
            <person name="Andreopoulos B."/>
            <person name="Lipzen A."/>
            <person name="Chen C."/>
            <person name="Yan M."/>
            <person name="Daum C."/>
            <person name="Ng V."/>
            <person name="Clum A."/>
            <person name="Steindorff A."/>
            <person name="Ohm R.A."/>
            <person name="Martin F."/>
            <person name="Silar P."/>
            <person name="Natvig D.O."/>
            <person name="Lalanne C."/>
            <person name="Gautier V."/>
            <person name="Ament-Velasquez S.L."/>
            <person name="Kruys A."/>
            <person name="Hutchinson M.I."/>
            <person name="Powell A.J."/>
            <person name="Barry K."/>
            <person name="Miller A.N."/>
            <person name="Grigoriev I.V."/>
            <person name="Debuchy R."/>
            <person name="Gladieux P."/>
            <person name="Hiltunen Thoren M."/>
            <person name="Johannesson H."/>
        </authorList>
    </citation>
    <scope>NUCLEOTIDE SEQUENCE</scope>
    <source>
        <strain evidence="1">PSN243</strain>
    </source>
</reference>
<name>A0AAV9G1A1_9PEZI</name>
<protein>
    <submittedName>
        <fullName evidence="1">Uncharacterized protein</fullName>
    </submittedName>
</protein>
<reference evidence="1" key="2">
    <citation type="submission" date="2023-05" db="EMBL/GenBank/DDBJ databases">
        <authorList>
            <consortium name="Lawrence Berkeley National Laboratory"/>
            <person name="Steindorff A."/>
            <person name="Hensen N."/>
            <person name="Bonometti L."/>
            <person name="Westerberg I."/>
            <person name="Brannstrom I.O."/>
            <person name="Guillou S."/>
            <person name="Cros-Aarteil S."/>
            <person name="Calhoun S."/>
            <person name="Haridas S."/>
            <person name="Kuo A."/>
            <person name="Mondo S."/>
            <person name="Pangilinan J."/>
            <person name="Riley R."/>
            <person name="Labutti K."/>
            <person name="Andreopoulos B."/>
            <person name="Lipzen A."/>
            <person name="Chen C."/>
            <person name="Yanf M."/>
            <person name="Daum C."/>
            <person name="Ng V."/>
            <person name="Clum A."/>
            <person name="Ohm R."/>
            <person name="Martin F."/>
            <person name="Silar P."/>
            <person name="Natvig D."/>
            <person name="Lalanne C."/>
            <person name="Gautier V."/>
            <person name="Ament-Velasquez S.L."/>
            <person name="Kruys A."/>
            <person name="Hutchinson M.I."/>
            <person name="Powell A.J."/>
            <person name="Barry K."/>
            <person name="Miller A.N."/>
            <person name="Grigoriev I.V."/>
            <person name="Debuchy R."/>
            <person name="Gladieux P."/>
            <person name="Thoren M.H."/>
            <person name="Johannesson H."/>
        </authorList>
    </citation>
    <scope>NUCLEOTIDE SEQUENCE</scope>
    <source>
        <strain evidence="1">PSN243</strain>
    </source>
</reference>
<evidence type="ECO:0000313" key="2">
    <source>
        <dbReference type="Proteomes" id="UP001321760"/>
    </source>
</evidence>
<dbReference type="AlphaFoldDB" id="A0AAV9G1A1"/>
<comment type="caution">
    <text evidence="1">The sequence shown here is derived from an EMBL/GenBank/DDBJ whole genome shotgun (WGS) entry which is preliminary data.</text>
</comment>
<gene>
    <name evidence="1" type="ORF">QBC34DRAFT_458469</name>
</gene>
<dbReference type="EMBL" id="MU866081">
    <property type="protein sequence ID" value="KAK4441867.1"/>
    <property type="molecule type" value="Genomic_DNA"/>
</dbReference>
<evidence type="ECO:0000313" key="1">
    <source>
        <dbReference type="EMBL" id="KAK4441867.1"/>
    </source>
</evidence>
<sequence>MSYGRGFRRHELGTPRLAWEQGGTVLNFEGERIWISDLQQAAVAIVDEAETLLNGLLAGTWAQIRPTIVLGDIIDSLVYEGPGRSFATNSKNRWLQAGVGKMAELVGPRLFRAVKTEGGRTTYKCRRQAVEEFILHLKRFKSTMLAAVHIWGGKGRRVVRWLPEDVSRIMVVYVAWLVPFEQVLHRLSGAVGHGGFEPAV</sequence>
<accession>A0AAV9G1A1</accession>
<proteinExistence type="predicted"/>
<organism evidence="1 2">
    <name type="scientific">Podospora aff. communis PSN243</name>
    <dbReference type="NCBI Taxonomy" id="3040156"/>
    <lineage>
        <taxon>Eukaryota</taxon>
        <taxon>Fungi</taxon>
        <taxon>Dikarya</taxon>
        <taxon>Ascomycota</taxon>
        <taxon>Pezizomycotina</taxon>
        <taxon>Sordariomycetes</taxon>
        <taxon>Sordariomycetidae</taxon>
        <taxon>Sordariales</taxon>
        <taxon>Podosporaceae</taxon>
        <taxon>Podospora</taxon>
    </lineage>
</organism>